<organism evidence="17 18">
    <name type="scientific">Trichoplusia ni</name>
    <name type="common">Cabbage looper</name>
    <dbReference type="NCBI Taxonomy" id="7111"/>
    <lineage>
        <taxon>Eukaryota</taxon>
        <taxon>Metazoa</taxon>
        <taxon>Ecdysozoa</taxon>
        <taxon>Arthropoda</taxon>
        <taxon>Hexapoda</taxon>
        <taxon>Insecta</taxon>
        <taxon>Pterygota</taxon>
        <taxon>Neoptera</taxon>
        <taxon>Endopterygota</taxon>
        <taxon>Lepidoptera</taxon>
        <taxon>Glossata</taxon>
        <taxon>Ditrysia</taxon>
        <taxon>Noctuoidea</taxon>
        <taxon>Noctuidae</taxon>
        <taxon>Plusiinae</taxon>
        <taxon>Trichoplusia</taxon>
    </lineage>
</organism>
<evidence type="ECO:0000256" key="10">
    <source>
        <dbReference type="ARBA" id="ARBA00023002"/>
    </source>
</evidence>
<dbReference type="InterPro" id="IPR002401">
    <property type="entry name" value="Cyt_P450_E_grp-I"/>
</dbReference>
<sequence>MPLWVYIVCVMLICACAALWSYERRVRSVFKGIPTLPPLPIIGNIHQVLGDGRVLFRLLKSVAEICDTNNSPCIAWLGLYPIFITHDPEDVKVITNSCVEKPFLYNFGRVWLGHGLVTAPAAVWKHNIKKLSGTFTSSVVDGYLGVFNAQAEKLVAGLKTEVGKEPFDIINKYLAYTTLEAICQTALGVSKISESIVTSEYYEAFNRCLELLTARGLNVFLYPDVIYRLTPAHREIKRCVAIIHNVSETVMKKRKLEREEKKKRNKTKNENNGEEPRFKAFLDILMELSELDPSLTEQQIKSEVDTIIVGGQETVASTILFTLLMIGCKPGIQNKMYDEMRRIFGDSKRPVRKEDLSEMKYCEAVIYETLRLYPPVPGVMRYSDRDLQLKSCKIPKGTVCGISGWGAGRSTRTWGPDAALYRPERWLSDTPPGNPAGFLAFSYGRRACIGKKYAMAILKTILAHCLRELEFVSQADNMQMKIDIALRPISGHLIQVRQRIDDKMKNHPNTVLHSGGVDIRGLLLRVPDIHGVVRVLPMCGDRRPVGRHHYLLTRLLQRDRNC</sequence>
<dbReference type="RefSeq" id="XP_026741644.1">
    <property type="nucleotide sequence ID" value="XM_026885843.1"/>
</dbReference>
<evidence type="ECO:0000256" key="7">
    <source>
        <dbReference type="ARBA" id="ARBA00022723"/>
    </source>
</evidence>
<keyword evidence="7 14" id="KW-0479">Metal-binding</keyword>
<evidence type="ECO:0000256" key="12">
    <source>
        <dbReference type="ARBA" id="ARBA00023033"/>
    </source>
</evidence>
<dbReference type="PRINTS" id="PR00463">
    <property type="entry name" value="EP450I"/>
</dbReference>
<dbReference type="PANTHER" id="PTHR24291:SF189">
    <property type="entry name" value="CYTOCHROME P450 4C3-RELATED"/>
    <property type="match status" value="1"/>
</dbReference>
<dbReference type="OrthoDB" id="1470350at2759"/>
<evidence type="ECO:0000256" key="8">
    <source>
        <dbReference type="ARBA" id="ARBA00022824"/>
    </source>
</evidence>
<dbReference type="KEGG" id="tnl:113503758"/>
<feature type="signal peptide" evidence="16">
    <location>
        <begin position="1"/>
        <end position="18"/>
    </location>
</feature>
<dbReference type="GO" id="GO:0005506">
    <property type="term" value="F:iron ion binding"/>
    <property type="evidence" value="ECO:0007669"/>
    <property type="project" value="InterPro"/>
</dbReference>
<dbReference type="InterPro" id="IPR050196">
    <property type="entry name" value="Cytochrome_P450_Monoox"/>
</dbReference>
<evidence type="ECO:0000313" key="18">
    <source>
        <dbReference type="RefSeq" id="XP_026741644.1"/>
    </source>
</evidence>
<evidence type="ECO:0000256" key="9">
    <source>
        <dbReference type="ARBA" id="ARBA00022848"/>
    </source>
</evidence>
<proteinExistence type="inferred from homology"/>
<dbReference type="GO" id="GO:0020037">
    <property type="term" value="F:heme binding"/>
    <property type="evidence" value="ECO:0007669"/>
    <property type="project" value="InterPro"/>
</dbReference>
<evidence type="ECO:0000313" key="17">
    <source>
        <dbReference type="Proteomes" id="UP000322000"/>
    </source>
</evidence>
<accession>A0A7E5WLS6</accession>
<dbReference type="InterPro" id="IPR017972">
    <property type="entry name" value="Cyt_P450_CS"/>
</dbReference>
<evidence type="ECO:0000256" key="11">
    <source>
        <dbReference type="ARBA" id="ARBA00023004"/>
    </source>
</evidence>
<dbReference type="GeneID" id="113503758"/>
<keyword evidence="11 14" id="KW-0408">Iron</keyword>
<comment type="subcellular location">
    <subcellularLocation>
        <location evidence="4">Endoplasmic reticulum membrane</location>
        <topology evidence="4">Peripheral membrane protein</topology>
    </subcellularLocation>
    <subcellularLocation>
        <location evidence="3">Microsome membrane</location>
        <topology evidence="3">Peripheral membrane protein</topology>
    </subcellularLocation>
</comment>
<protein>
    <submittedName>
        <fullName evidence="18">Cytochrome P450 4c21-like</fullName>
    </submittedName>
</protein>
<reference evidence="18" key="1">
    <citation type="submission" date="2025-08" db="UniProtKB">
        <authorList>
            <consortium name="RefSeq"/>
        </authorList>
    </citation>
    <scope>IDENTIFICATION</scope>
</reference>
<keyword evidence="16" id="KW-0732">Signal</keyword>
<feature type="binding site" description="axial binding residue" evidence="14">
    <location>
        <position position="448"/>
    </location>
    <ligand>
        <name>heme</name>
        <dbReference type="ChEBI" id="CHEBI:30413"/>
    </ligand>
    <ligandPart>
        <name>Fe</name>
        <dbReference type="ChEBI" id="CHEBI:18248"/>
    </ligandPart>
</feature>
<comment type="cofactor">
    <cofactor evidence="1 14">
        <name>heme</name>
        <dbReference type="ChEBI" id="CHEBI:30413"/>
    </cofactor>
</comment>
<evidence type="ECO:0000256" key="14">
    <source>
        <dbReference type="PIRSR" id="PIRSR602401-1"/>
    </source>
</evidence>
<evidence type="ECO:0000256" key="1">
    <source>
        <dbReference type="ARBA" id="ARBA00001971"/>
    </source>
</evidence>
<evidence type="ECO:0000256" key="6">
    <source>
        <dbReference type="ARBA" id="ARBA00022617"/>
    </source>
</evidence>
<comment type="function">
    <text evidence="2">May be involved in the metabolism of insect hormones and in the breakdown of synthetic insecticides.</text>
</comment>
<dbReference type="PANTHER" id="PTHR24291">
    <property type="entry name" value="CYTOCHROME P450 FAMILY 4"/>
    <property type="match status" value="1"/>
</dbReference>
<evidence type="ECO:0000256" key="15">
    <source>
        <dbReference type="RuleBase" id="RU000461"/>
    </source>
</evidence>
<dbReference type="CTD" id="100141433"/>
<comment type="similarity">
    <text evidence="5 15">Belongs to the cytochrome P450 family.</text>
</comment>
<keyword evidence="8" id="KW-0256">Endoplasmic reticulum</keyword>
<dbReference type="Proteomes" id="UP000322000">
    <property type="component" value="Chromosome 20"/>
</dbReference>
<keyword evidence="10 15" id="KW-0560">Oxidoreductase</keyword>
<dbReference type="Pfam" id="PF00067">
    <property type="entry name" value="p450"/>
    <property type="match status" value="1"/>
</dbReference>
<dbReference type="GO" id="GO:0016705">
    <property type="term" value="F:oxidoreductase activity, acting on paired donors, with incorporation or reduction of molecular oxygen"/>
    <property type="evidence" value="ECO:0007669"/>
    <property type="project" value="InterPro"/>
</dbReference>
<evidence type="ECO:0000256" key="13">
    <source>
        <dbReference type="ARBA" id="ARBA00023136"/>
    </source>
</evidence>
<dbReference type="AlphaFoldDB" id="A0A7E5WLS6"/>
<dbReference type="PRINTS" id="PR00385">
    <property type="entry name" value="P450"/>
</dbReference>
<dbReference type="InParanoid" id="A0A7E5WLS6"/>
<keyword evidence="17" id="KW-1185">Reference proteome</keyword>
<evidence type="ECO:0000256" key="16">
    <source>
        <dbReference type="SAM" id="SignalP"/>
    </source>
</evidence>
<keyword evidence="9" id="KW-0492">Microsome</keyword>
<dbReference type="SUPFAM" id="SSF48264">
    <property type="entry name" value="Cytochrome P450"/>
    <property type="match status" value="1"/>
</dbReference>
<evidence type="ECO:0000256" key="2">
    <source>
        <dbReference type="ARBA" id="ARBA00003690"/>
    </source>
</evidence>
<keyword evidence="12 15" id="KW-0503">Monooxygenase</keyword>
<keyword evidence="6 14" id="KW-0349">Heme</keyword>
<dbReference type="InterPro" id="IPR001128">
    <property type="entry name" value="Cyt_P450"/>
</dbReference>
<gene>
    <name evidence="18" type="primary">LOC113503758</name>
</gene>
<keyword evidence="13" id="KW-0472">Membrane</keyword>
<dbReference type="GO" id="GO:0004497">
    <property type="term" value="F:monooxygenase activity"/>
    <property type="evidence" value="ECO:0007669"/>
    <property type="project" value="UniProtKB-KW"/>
</dbReference>
<dbReference type="GO" id="GO:0005789">
    <property type="term" value="C:endoplasmic reticulum membrane"/>
    <property type="evidence" value="ECO:0007669"/>
    <property type="project" value="UniProtKB-SubCell"/>
</dbReference>
<dbReference type="PROSITE" id="PS00086">
    <property type="entry name" value="CYTOCHROME_P450"/>
    <property type="match status" value="1"/>
</dbReference>
<evidence type="ECO:0000256" key="3">
    <source>
        <dbReference type="ARBA" id="ARBA00004174"/>
    </source>
</evidence>
<name>A0A7E5WLS6_TRINI</name>
<feature type="chain" id="PRO_5028945585" evidence="16">
    <location>
        <begin position="19"/>
        <end position="562"/>
    </location>
</feature>
<evidence type="ECO:0000256" key="4">
    <source>
        <dbReference type="ARBA" id="ARBA00004406"/>
    </source>
</evidence>
<dbReference type="Gene3D" id="1.10.630.10">
    <property type="entry name" value="Cytochrome P450"/>
    <property type="match status" value="1"/>
</dbReference>
<dbReference type="InterPro" id="IPR036396">
    <property type="entry name" value="Cyt_P450_sf"/>
</dbReference>
<evidence type="ECO:0000256" key="5">
    <source>
        <dbReference type="ARBA" id="ARBA00010617"/>
    </source>
</evidence>